<keyword evidence="4" id="KW-0762">Sugar transport</keyword>
<keyword evidence="10 12" id="KW-0472">Membrane</keyword>
<feature type="transmembrane region" description="Helical" evidence="12">
    <location>
        <begin position="86"/>
        <end position="107"/>
    </location>
</feature>
<keyword evidence="8" id="KW-0418">Kinase</keyword>
<evidence type="ECO:0000256" key="12">
    <source>
        <dbReference type="SAM" id="Phobius"/>
    </source>
</evidence>
<dbReference type="InterPro" id="IPR001996">
    <property type="entry name" value="PTS_IIB_1"/>
</dbReference>
<keyword evidence="2" id="KW-0813">Transport</keyword>
<feature type="transmembrane region" description="Helical" evidence="12">
    <location>
        <begin position="201"/>
        <end position="220"/>
    </location>
</feature>
<evidence type="ECO:0000256" key="8">
    <source>
        <dbReference type="ARBA" id="ARBA00022777"/>
    </source>
</evidence>
<evidence type="ECO:0000256" key="3">
    <source>
        <dbReference type="ARBA" id="ARBA00022475"/>
    </source>
</evidence>
<keyword evidence="6" id="KW-0598">Phosphotransferase system</keyword>
<dbReference type="InterPro" id="IPR003352">
    <property type="entry name" value="PTS_EIIC"/>
</dbReference>
<evidence type="ECO:0000313" key="16">
    <source>
        <dbReference type="Proteomes" id="UP001501510"/>
    </source>
</evidence>
<feature type="transmembrane region" description="Helical" evidence="12">
    <location>
        <begin position="127"/>
        <end position="151"/>
    </location>
</feature>
<feature type="transmembrane region" description="Helical" evidence="12">
    <location>
        <begin position="317"/>
        <end position="342"/>
    </location>
</feature>
<evidence type="ECO:0000256" key="6">
    <source>
        <dbReference type="ARBA" id="ARBA00022683"/>
    </source>
</evidence>
<dbReference type="InterPro" id="IPR018113">
    <property type="entry name" value="PTrfase_EIIB_Cys"/>
</dbReference>
<evidence type="ECO:0000256" key="2">
    <source>
        <dbReference type="ARBA" id="ARBA00022448"/>
    </source>
</evidence>
<dbReference type="RefSeq" id="WP_343759922.1">
    <property type="nucleotide sequence ID" value="NZ_BAAACG010000006.1"/>
</dbReference>
<organism evidence="15 16">
    <name type="scientific">Clostridium oceanicum</name>
    <dbReference type="NCBI Taxonomy" id="1543"/>
    <lineage>
        <taxon>Bacteria</taxon>
        <taxon>Bacillati</taxon>
        <taxon>Bacillota</taxon>
        <taxon>Clostridia</taxon>
        <taxon>Eubacteriales</taxon>
        <taxon>Clostridiaceae</taxon>
        <taxon>Clostridium</taxon>
    </lineage>
</organism>
<feature type="transmembrane region" description="Helical" evidence="12">
    <location>
        <begin position="172"/>
        <end position="195"/>
    </location>
</feature>
<dbReference type="CDD" id="cd00212">
    <property type="entry name" value="PTS_IIB_glc"/>
    <property type="match status" value="1"/>
</dbReference>
<evidence type="ECO:0000256" key="9">
    <source>
        <dbReference type="ARBA" id="ARBA00022989"/>
    </source>
</evidence>
<comment type="subcellular location">
    <subcellularLocation>
        <location evidence="1">Cell membrane</location>
        <topology evidence="1">Multi-pass membrane protein</topology>
    </subcellularLocation>
</comment>
<keyword evidence="3" id="KW-1003">Cell membrane</keyword>
<feature type="active site" description="Phosphocysteine intermediate; for EIIB activity" evidence="11">
    <location>
        <position position="465"/>
    </location>
</feature>
<feature type="transmembrane region" description="Helical" evidence="12">
    <location>
        <begin position="384"/>
        <end position="406"/>
    </location>
</feature>
<keyword evidence="9 12" id="KW-1133">Transmembrane helix</keyword>
<evidence type="ECO:0000256" key="11">
    <source>
        <dbReference type="PROSITE-ProRule" id="PRU00421"/>
    </source>
</evidence>
<dbReference type="Proteomes" id="UP001501510">
    <property type="component" value="Unassembled WGS sequence"/>
</dbReference>
<feature type="transmembrane region" description="Helical" evidence="12">
    <location>
        <begin position="12"/>
        <end position="37"/>
    </location>
</feature>
<proteinExistence type="predicted"/>
<sequence>MKEKIVNGMQIFAKAIIFPVLFLPIVGIIIALSSILSNPAIVGGNQFLINLGNFISSGLWPIMNNLGIIFCVGIAMGMAKEKKAEAALLGLFSFLVYLGANNQWLNITGRLVKYKVPSDLYGTGQTVILGFQVVDMGVFLGLILGVIVAVFHNKYCNKEFKGALSFYGNTKFAFIVLVPVLLILSILFSYVWPVIAIGIKALTNFINVAGYFGVFVYGFLNRVLIPTGLHHLIWTPFSYSNIGGELMVNGKTYFGAYNIFLAQLADPSIQVFDISAKYLQYGMVKMFGLVGVALAFYKTAKPKNKEKVKALLVPATVTSVLVGITEPLEFTFLFVAPVLWFVHSALDGIFEVILVALGGRTYAAGGLIDFLAYNLPAGIGRTKWPIFIAVGAVQLVVYYFVFKFLIKKFNFKTPGREEDKVKLYSKKDYKNKKSKNLEDKNTLDIASLIVDGLGGPKNIETVNNCFSRLRVKVIDTEKVDEESLKDTGSSGVIKNGENIQVIYGPKVSNIRNKVDKYLNKIDQEE</sequence>
<dbReference type="NCBIfam" id="TIGR00826">
    <property type="entry name" value="EIIB_glc"/>
    <property type="match status" value="1"/>
</dbReference>
<name>A0ABP3UKA0_9CLOT</name>
<dbReference type="InterPro" id="IPR013013">
    <property type="entry name" value="PTS_EIIC_1"/>
</dbReference>
<evidence type="ECO:0000313" key="15">
    <source>
        <dbReference type="EMBL" id="GAA0736853.1"/>
    </source>
</evidence>
<evidence type="ECO:0000256" key="5">
    <source>
        <dbReference type="ARBA" id="ARBA00022679"/>
    </source>
</evidence>
<dbReference type="PANTHER" id="PTHR30009:SF24">
    <property type="entry name" value="PTS SYSTEM, IIBC COMPONENT"/>
    <property type="match status" value="1"/>
</dbReference>
<dbReference type="InterPro" id="IPR050429">
    <property type="entry name" value="PTS_Glucose_EIICBA"/>
</dbReference>
<dbReference type="PROSITE" id="PS51098">
    <property type="entry name" value="PTS_EIIB_TYPE_1"/>
    <property type="match status" value="1"/>
</dbReference>
<accession>A0ABP3UKA0</accession>
<evidence type="ECO:0000259" key="13">
    <source>
        <dbReference type="PROSITE" id="PS51098"/>
    </source>
</evidence>
<dbReference type="InterPro" id="IPR036878">
    <property type="entry name" value="Glu_permease_IIB"/>
</dbReference>
<dbReference type="EMBL" id="BAAACG010000006">
    <property type="protein sequence ID" value="GAA0736853.1"/>
    <property type="molecule type" value="Genomic_DNA"/>
</dbReference>
<dbReference type="PANTHER" id="PTHR30009">
    <property type="entry name" value="CYTOCHROME C-TYPE SYNTHESIS PROTEIN AND PTS TRANSMEMBRANE COMPONENT"/>
    <property type="match status" value="1"/>
</dbReference>
<feature type="transmembrane region" description="Helical" evidence="12">
    <location>
        <begin position="57"/>
        <end position="79"/>
    </location>
</feature>
<evidence type="ECO:0000256" key="7">
    <source>
        <dbReference type="ARBA" id="ARBA00022692"/>
    </source>
</evidence>
<feature type="domain" description="PTS EIIC type-1" evidence="14">
    <location>
        <begin position="3"/>
        <end position="418"/>
    </location>
</feature>
<evidence type="ECO:0000256" key="10">
    <source>
        <dbReference type="ARBA" id="ARBA00023136"/>
    </source>
</evidence>
<keyword evidence="16" id="KW-1185">Reference proteome</keyword>
<dbReference type="PROSITE" id="PS51103">
    <property type="entry name" value="PTS_EIIC_TYPE_1"/>
    <property type="match status" value="1"/>
</dbReference>
<evidence type="ECO:0000256" key="4">
    <source>
        <dbReference type="ARBA" id="ARBA00022597"/>
    </source>
</evidence>
<comment type="caution">
    <text evidence="15">The sequence shown here is derived from an EMBL/GenBank/DDBJ whole genome shotgun (WGS) entry which is preliminary data.</text>
</comment>
<evidence type="ECO:0000259" key="14">
    <source>
        <dbReference type="PROSITE" id="PS51103"/>
    </source>
</evidence>
<protein>
    <submittedName>
        <fullName evidence="15">PTS transporter subunit EIIC</fullName>
    </submittedName>
</protein>
<dbReference type="Gene3D" id="3.30.1360.60">
    <property type="entry name" value="Glucose permease domain IIB"/>
    <property type="match status" value="1"/>
</dbReference>
<dbReference type="SUPFAM" id="SSF55604">
    <property type="entry name" value="Glucose permease domain IIB"/>
    <property type="match status" value="1"/>
</dbReference>
<keyword evidence="5" id="KW-0808">Transferase</keyword>
<feature type="domain" description="PTS EIIB type-1" evidence="13">
    <location>
        <begin position="443"/>
        <end position="524"/>
    </location>
</feature>
<reference evidence="16" key="1">
    <citation type="journal article" date="2019" name="Int. J. Syst. Evol. Microbiol.">
        <title>The Global Catalogue of Microorganisms (GCM) 10K type strain sequencing project: providing services to taxonomists for standard genome sequencing and annotation.</title>
        <authorList>
            <consortium name="The Broad Institute Genomics Platform"/>
            <consortium name="The Broad Institute Genome Sequencing Center for Infectious Disease"/>
            <person name="Wu L."/>
            <person name="Ma J."/>
        </authorList>
    </citation>
    <scope>NUCLEOTIDE SEQUENCE [LARGE SCALE GENOMIC DNA]</scope>
    <source>
        <strain evidence="16">JCM 1407</strain>
    </source>
</reference>
<evidence type="ECO:0000256" key="1">
    <source>
        <dbReference type="ARBA" id="ARBA00004651"/>
    </source>
</evidence>
<keyword evidence="7 12" id="KW-0812">Transmembrane</keyword>
<dbReference type="Pfam" id="PF00367">
    <property type="entry name" value="PTS_EIIB"/>
    <property type="match status" value="1"/>
</dbReference>
<feature type="transmembrane region" description="Helical" evidence="12">
    <location>
        <begin position="349"/>
        <end position="372"/>
    </location>
</feature>
<gene>
    <name evidence="15" type="ORF">GCM10008906_12420</name>
</gene>
<dbReference type="Pfam" id="PF02378">
    <property type="entry name" value="PTS_EIIC"/>
    <property type="match status" value="1"/>
</dbReference>
<feature type="transmembrane region" description="Helical" evidence="12">
    <location>
        <begin position="278"/>
        <end position="297"/>
    </location>
</feature>